<keyword evidence="2" id="KW-1185">Reference proteome</keyword>
<comment type="caution">
    <text evidence="1">The sequence shown here is derived from an EMBL/GenBank/DDBJ whole genome shotgun (WGS) entry which is preliminary data.</text>
</comment>
<dbReference type="Proteomes" id="UP001487740">
    <property type="component" value="Unassembled WGS sequence"/>
</dbReference>
<gene>
    <name evidence="1" type="ORF">O3P69_013688</name>
</gene>
<proteinExistence type="predicted"/>
<organism evidence="1 2">
    <name type="scientific">Scylla paramamosain</name>
    <name type="common">Mud crab</name>
    <dbReference type="NCBI Taxonomy" id="85552"/>
    <lineage>
        <taxon>Eukaryota</taxon>
        <taxon>Metazoa</taxon>
        <taxon>Ecdysozoa</taxon>
        <taxon>Arthropoda</taxon>
        <taxon>Crustacea</taxon>
        <taxon>Multicrustacea</taxon>
        <taxon>Malacostraca</taxon>
        <taxon>Eumalacostraca</taxon>
        <taxon>Eucarida</taxon>
        <taxon>Decapoda</taxon>
        <taxon>Pleocyemata</taxon>
        <taxon>Brachyura</taxon>
        <taxon>Eubrachyura</taxon>
        <taxon>Portunoidea</taxon>
        <taxon>Portunidae</taxon>
        <taxon>Portuninae</taxon>
        <taxon>Scylla</taxon>
    </lineage>
</organism>
<sequence>MDCLLYRHIASPLKHPGPQHTPRGALLGYSRSASSASFLELFQQVLTGKPSLAGAFLEAPCPWVYSRRRPYLRHHFPRESPKMKFAIVLSCLVLVAALAFRGPHKTCRGRGSRGRCLSPHDDD</sequence>
<protein>
    <submittedName>
        <fullName evidence="1">Uncharacterized protein</fullName>
    </submittedName>
</protein>
<dbReference type="EMBL" id="JARAKH010000047">
    <property type="protein sequence ID" value="KAK8377209.1"/>
    <property type="molecule type" value="Genomic_DNA"/>
</dbReference>
<evidence type="ECO:0000313" key="1">
    <source>
        <dbReference type="EMBL" id="KAK8377209.1"/>
    </source>
</evidence>
<evidence type="ECO:0000313" key="2">
    <source>
        <dbReference type="Proteomes" id="UP001487740"/>
    </source>
</evidence>
<reference evidence="1 2" key="1">
    <citation type="submission" date="2023-03" db="EMBL/GenBank/DDBJ databases">
        <title>High-quality genome of Scylla paramamosain provides insights in environmental adaptation.</title>
        <authorList>
            <person name="Zhang L."/>
        </authorList>
    </citation>
    <scope>NUCLEOTIDE SEQUENCE [LARGE SCALE GENOMIC DNA]</scope>
    <source>
        <strain evidence="1">LZ_2023a</strain>
        <tissue evidence="1">Muscle</tissue>
    </source>
</reference>
<name>A0AAW0SPB8_SCYPA</name>
<accession>A0AAW0SPB8</accession>
<dbReference type="AlphaFoldDB" id="A0AAW0SPB8"/>